<keyword evidence="14" id="KW-0408">Iron</keyword>
<dbReference type="GO" id="GO:0016151">
    <property type="term" value="F:nickel cation binding"/>
    <property type="evidence" value="ECO:0007669"/>
    <property type="project" value="InterPro"/>
</dbReference>
<dbReference type="GO" id="GO:0005886">
    <property type="term" value="C:plasma membrane"/>
    <property type="evidence" value="ECO:0007669"/>
    <property type="project" value="UniProtKB-SubCell"/>
</dbReference>
<dbReference type="FunFam" id="1.10.645.10:FF:000002">
    <property type="entry name" value="Hydrogenase 2 large subunit"/>
    <property type="match status" value="1"/>
</dbReference>
<feature type="binding site" evidence="14">
    <location>
        <position position="79"/>
    </location>
    <ligand>
        <name>Fe cation</name>
        <dbReference type="ChEBI" id="CHEBI:24875"/>
    </ligand>
</feature>
<comment type="caution">
    <text evidence="16">The sequence shown here is derived from an EMBL/GenBank/DDBJ whole genome shotgun (WGS) entry which is preliminary data.</text>
</comment>
<dbReference type="RefSeq" id="WP_104425300.1">
    <property type="nucleotide sequence ID" value="NZ_PTIY01000023.1"/>
</dbReference>
<dbReference type="Pfam" id="PF00374">
    <property type="entry name" value="NiFeSe_Hases"/>
    <property type="match status" value="1"/>
</dbReference>
<feature type="binding site" evidence="14">
    <location>
        <position position="79"/>
    </location>
    <ligand>
        <name>Ni(2+)</name>
        <dbReference type="ChEBI" id="CHEBI:49786"/>
    </ligand>
</feature>
<name>A0A2S6GIB1_9GAMM</name>
<dbReference type="PANTHER" id="PTHR42958:SF2">
    <property type="entry name" value="UPTAKE HYDROGENASE LARGE SUBUNIT"/>
    <property type="match status" value="1"/>
</dbReference>
<evidence type="ECO:0000256" key="11">
    <source>
        <dbReference type="ARBA" id="ARBA00041237"/>
    </source>
</evidence>
<dbReference type="EMBL" id="PTIY01000023">
    <property type="protein sequence ID" value="PPK64947.1"/>
    <property type="molecule type" value="Genomic_DNA"/>
</dbReference>
<feature type="binding site" evidence="14">
    <location>
        <position position="580"/>
    </location>
    <ligand>
        <name>Fe cation</name>
        <dbReference type="ChEBI" id="CHEBI:24875"/>
    </ligand>
</feature>
<gene>
    <name evidence="16" type="ORF">B0F88_12324</name>
</gene>
<dbReference type="InterPro" id="IPR050867">
    <property type="entry name" value="NiFe/NiFeSe_hydrgnase_LSU"/>
</dbReference>
<dbReference type="Proteomes" id="UP000238071">
    <property type="component" value="Unassembled WGS sequence"/>
</dbReference>
<evidence type="ECO:0000256" key="10">
    <source>
        <dbReference type="ARBA" id="ARBA00040803"/>
    </source>
</evidence>
<evidence type="ECO:0000256" key="13">
    <source>
        <dbReference type="ARBA" id="ARBA00048757"/>
    </source>
</evidence>
<organism evidence="16 17">
    <name type="scientific">Methylobacter tundripaludum</name>
    <dbReference type="NCBI Taxonomy" id="173365"/>
    <lineage>
        <taxon>Bacteria</taxon>
        <taxon>Pseudomonadati</taxon>
        <taxon>Pseudomonadota</taxon>
        <taxon>Gammaproteobacteria</taxon>
        <taxon>Methylococcales</taxon>
        <taxon>Methylococcaceae</taxon>
        <taxon>Methylobacter</taxon>
    </lineage>
</organism>
<keyword evidence="6 14" id="KW-0533">Nickel</keyword>
<evidence type="ECO:0000256" key="12">
    <source>
        <dbReference type="ARBA" id="ARBA00042683"/>
    </source>
</evidence>
<evidence type="ECO:0000256" key="9">
    <source>
        <dbReference type="ARBA" id="ARBA00037655"/>
    </source>
</evidence>
<evidence type="ECO:0000313" key="16">
    <source>
        <dbReference type="EMBL" id="PPK64947.1"/>
    </source>
</evidence>
<dbReference type="PROSITE" id="PS00508">
    <property type="entry name" value="NI_HGENASE_L_2"/>
    <property type="match status" value="1"/>
</dbReference>
<comment type="cofactor">
    <cofactor evidence="1 14">
        <name>Ni(2+)</name>
        <dbReference type="ChEBI" id="CHEBI:49786"/>
    </cofactor>
</comment>
<evidence type="ECO:0000256" key="14">
    <source>
        <dbReference type="PIRSR" id="PIRSR601501-1"/>
    </source>
</evidence>
<dbReference type="PANTHER" id="PTHR42958">
    <property type="entry name" value="HYDROGENASE-2 LARGE CHAIN"/>
    <property type="match status" value="1"/>
</dbReference>
<comment type="catalytic activity">
    <reaction evidence="13">
        <text>H2 + A = AH2</text>
        <dbReference type="Rhea" id="RHEA:12116"/>
        <dbReference type="ChEBI" id="CHEBI:13193"/>
        <dbReference type="ChEBI" id="CHEBI:17499"/>
        <dbReference type="ChEBI" id="CHEBI:18276"/>
        <dbReference type="EC" id="1.12.99.6"/>
    </reaction>
</comment>
<protein>
    <recommendedName>
        <fullName evidence="10">Uptake hydrogenase large subunit</fullName>
        <ecNumber evidence="5">1.12.99.6</ecNumber>
    </recommendedName>
    <alternativeName>
        <fullName evidence="12">Hydrogenlyase</fullName>
    </alternativeName>
    <alternativeName>
        <fullName evidence="11">Membrane-bound hydrogenase large subunit</fullName>
    </alternativeName>
</protein>
<evidence type="ECO:0000256" key="6">
    <source>
        <dbReference type="ARBA" id="ARBA00022596"/>
    </source>
</evidence>
<dbReference type="EC" id="1.12.99.6" evidence="5"/>
<feature type="binding site" evidence="14">
    <location>
        <position position="577"/>
    </location>
    <ligand>
        <name>Ni(2+)</name>
        <dbReference type="ChEBI" id="CHEBI:49786"/>
    </ligand>
</feature>
<feature type="binding site" evidence="14">
    <location>
        <position position="57"/>
    </location>
    <ligand>
        <name>Mg(2+)</name>
        <dbReference type="ChEBI" id="CHEBI:18420"/>
    </ligand>
</feature>
<evidence type="ECO:0000256" key="1">
    <source>
        <dbReference type="ARBA" id="ARBA00001967"/>
    </source>
</evidence>
<comment type="subcellular location">
    <subcellularLocation>
        <location evidence="2">Cell membrane</location>
        <topology evidence="2">Peripheral membrane protein</topology>
    </subcellularLocation>
</comment>
<dbReference type="AlphaFoldDB" id="A0A2S6GIB1"/>
<dbReference type="SUPFAM" id="SSF56762">
    <property type="entry name" value="HydB/Nqo4-like"/>
    <property type="match status" value="1"/>
</dbReference>
<comment type="function">
    <text evidence="9">This enzyme recycles the H(2) produced by nitrogenase to increase the production of ATP and to protect nitrogenase against inhibition or damage by O(2) under carbon- or phosphate-limited conditions.</text>
</comment>
<accession>A0A2S6GIB1</accession>
<dbReference type="Gene3D" id="1.10.645.10">
    <property type="entry name" value="Cytochrome-c3 Hydrogenase, chain B"/>
    <property type="match status" value="1"/>
</dbReference>
<dbReference type="OrthoDB" id="9761717at2"/>
<reference evidence="16 17" key="1">
    <citation type="submission" date="2018-02" db="EMBL/GenBank/DDBJ databases">
        <title>Subsurface microbial communities from deep shales in Ohio and West Virginia, USA.</title>
        <authorList>
            <person name="Wrighton K."/>
        </authorList>
    </citation>
    <scope>NUCLEOTIDE SEQUENCE [LARGE SCALE GENOMIC DNA]</scope>
    <source>
        <strain evidence="16 17">OWC-G53F</strain>
    </source>
</reference>
<dbReference type="GO" id="GO:0033748">
    <property type="term" value="F:hydrogenase (acceptor) activity"/>
    <property type="evidence" value="ECO:0007669"/>
    <property type="project" value="UniProtKB-EC"/>
</dbReference>
<evidence type="ECO:0000256" key="5">
    <source>
        <dbReference type="ARBA" id="ARBA00012082"/>
    </source>
</evidence>
<evidence type="ECO:0000256" key="15">
    <source>
        <dbReference type="RuleBase" id="RU003896"/>
    </source>
</evidence>
<evidence type="ECO:0000313" key="17">
    <source>
        <dbReference type="Proteomes" id="UP000238071"/>
    </source>
</evidence>
<feature type="binding site" evidence="14">
    <location>
        <position position="76"/>
    </location>
    <ligand>
        <name>Ni(2+)</name>
        <dbReference type="ChEBI" id="CHEBI:49786"/>
    </ligand>
</feature>
<dbReference type="PROSITE" id="PS00507">
    <property type="entry name" value="NI_HGENASE_L_1"/>
    <property type="match status" value="1"/>
</dbReference>
<dbReference type="GO" id="GO:0008901">
    <property type="term" value="F:ferredoxin hydrogenase activity"/>
    <property type="evidence" value="ECO:0007669"/>
    <property type="project" value="InterPro"/>
</dbReference>
<keyword evidence="8 15" id="KW-0560">Oxidoreductase</keyword>
<dbReference type="InterPro" id="IPR018194">
    <property type="entry name" value="Ni-dep_hyd_lsu_Ni_BS"/>
</dbReference>
<comment type="similarity">
    <text evidence="3 15">Belongs to the [NiFe]/[NiFeSe] hydrogenase large subunit family.</text>
</comment>
<dbReference type="InterPro" id="IPR029014">
    <property type="entry name" value="NiFe-Hase_large"/>
</dbReference>
<evidence type="ECO:0000256" key="2">
    <source>
        <dbReference type="ARBA" id="ARBA00004202"/>
    </source>
</evidence>
<keyword evidence="7 14" id="KW-0479">Metal-binding</keyword>
<evidence type="ECO:0000256" key="8">
    <source>
        <dbReference type="ARBA" id="ARBA00023002"/>
    </source>
</evidence>
<comment type="cofactor">
    <cofactor evidence="14">
        <name>Fe cation</name>
        <dbReference type="ChEBI" id="CHEBI:24875"/>
    </cofactor>
</comment>
<proteinExistence type="inferred from homology"/>
<comment type="subunit">
    <text evidence="4">Heterodimer of a large and a small subunit.</text>
</comment>
<evidence type="ECO:0000256" key="3">
    <source>
        <dbReference type="ARBA" id="ARBA00009292"/>
    </source>
</evidence>
<dbReference type="InterPro" id="IPR001501">
    <property type="entry name" value="Ni-dep_hyd_lsu"/>
</dbReference>
<keyword evidence="14" id="KW-0460">Magnesium</keyword>
<evidence type="ECO:0000256" key="4">
    <source>
        <dbReference type="ARBA" id="ARBA00011771"/>
    </source>
</evidence>
<keyword evidence="17" id="KW-1185">Reference proteome</keyword>
<evidence type="ECO:0000256" key="7">
    <source>
        <dbReference type="ARBA" id="ARBA00022723"/>
    </source>
</evidence>
<feature type="binding site" evidence="14">
    <location>
        <position position="583"/>
    </location>
    <ligand>
        <name>Mg(2+)</name>
        <dbReference type="ChEBI" id="CHEBI:18420"/>
    </ligand>
</feature>
<sequence>MTVTNTPNGFNLNDAGRRVVVDPVTRIEGHMRCEVNIDDDNIIRNAISSGTMWRGLEVILKGRDPRDAWAFVQRICGVCTGTHALTSVRAVEDALKITIPENANSIRNLMQLSLQVQDHLVHFYHLHALDWVNPVNALKADPVATSALQQSISPHNPKSSPGYFRDTQNRLLKFVESGQLGPFKNGYWTNPAYLLPPEADLMAVTHYLEALDFQKDIMKIRTVFGGKDPHPNWLVGGVPCAINIDGVGANGAINMERLNLVSSIIDRTIAFIDQVYIPDLLAIAGFYKGWMYGGGISGQSLLSYGDIPDKANDYSASNLLMPRGAIINGDLTKVHEVDLTDPEQIKEFIPHSWYKYPDESLGLHPWDGVTEPNYKLGPNTKGDRTHIKELDEAAKYSWIKAPRWRGHAMEVGPLARYVIGYAQGNKEITEQINFVLKTLDVPVTALFSTLGRTAARGLEAQWAAGKMRYFMDKMIANIKSGDLATANVAKWDPETWPSSVKGVGFTEAPRGALGHWLKIENTKIANYQCVVPTTWNGSPRDEQGNIGAFEAALMNTKVERPEEPVEILRTLHSFDPCLACSTHIISPDGTELTQVKVR</sequence>